<feature type="transmembrane region" description="Helical" evidence="12">
    <location>
        <begin position="433"/>
        <end position="451"/>
    </location>
</feature>
<evidence type="ECO:0000259" key="13">
    <source>
        <dbReference type="PROSITE" id="PS50893"/>
    </source>
</evidence>
<feature type="transmembrane region" description="Helical" evidence="12">
    <location>
        <begin position="1230"/>
        <end position="1249"/>
    </location>
</feature>
<feature type="transmembrane region" description="Helical" evidence="12">
    <location>
        <begin position="463"/>
        <end position="486"/>
    </location>
</feature>
<dbReference type="InterPro" id="IPR056264">
    <property type="entry name" value="R2_ABCA1-4-like"/>
</dbReference>
<feature type="transmembrane region" description="Helical" evidence="12">
    <location>
        <begin position="1121"/>
        <end position="1141"/>
    </location>
</feature>
<dbReference type="InterPro" id="IPR003439">
    <property type="entry name" value="ABC_transporter-like_ATP-bd"/>
</dbReference>
<feature type="transmembrane region" description="Helical" evidence="12">
    <location>
        <begin position="1200"/>
        <end position="1224"/>
    </location>
</feature>
<keyword evidence="7 12" id="KW-1133">Transmembrane helix</keyword>
<keyword evidence="15" id="KW-1185">Reference proteome</keyword>
<feature type="transmembrane region" description="Helical" evidence="12">
    <location>
        <begin position="1343"/>
        <end position="1360"/>
    </location>
</feature>
<dbReference type="FunFam" id="3.40.50.300:FF:000327">
    <property type="entry name" value="ATP-binding cassette sub-family A member 3"/>
    <property type="match status" value="1"/>
</dbReference>
<dbReference type="GO" id="GO:0005319">
    <property type="term" value="F:lipid transporter activity"/>
    <property type="evidence" value="ECO:0007669"/>
    <property type="project" value="TreeGrafter"/>
</dbReference>
<dbReference type="SUPFAM" id="SSF52540">
    <property type="entry name" value="P-loop containing nucleoside triphosphate hydrolases"/>
    <property type="match status" value="2"/>
</dbReference>
<dbReference type="GO" id="GO:0016020">
    <property type="term" value="C:membrane"/>
    <property type="evidence" value="ECO:0007669"/>
    <property type="project" value="InterPro"/>
</dbReference>
<reference evidence="14 15" key="1">
    <citation type="submission" date="2019-01" db="EMBL/GenBank/DDBJ databases">
        <authorList>
            <person name="Sayadi A."/>
        </authorList>
    </citation>
    <scope>NUCLEOTIDE SEQUENCE [LARGE SCALE GENOMIC DNA]</scope>
</reference>
<feature type="transmembrane region" description="Helical" evidence="12">
    <location>
        <begin position="371"/>
        <end position="392"/>
    </location>
</feature>
<evidence type="ECO:0000313" key="14">
    <source>
        <dbReference type="EMBL" id="VEN45885.1"/>
    </source>
</evidence>
<dbReference type="GO" id="GO:0140359">
    <property type="term" value="F:ABC-type transporter activity"/>
    <property type="evidence" value="ECO:0007669"/>
    <property type="project" value="InterPro"/>
</dbReference>
<evidence type="ECO:0000256" key="3">
    <source>
        <dbReference type="ARBA" id="ARBA00022692"/>
    </source>
</evidence>
<feature type="domain" description="ABC transporter" evidence="13">
    <location>
        <begin position="584"/>
        <end position="813"/>
    </location>
</feature>
<dbReference type="PROSITE" id="PS00211">
    <property type="entry name" value="ABC_TRANSPORTER_1"/>
    <property type="match status" value="1"/>
</dbReference>
<dbReference type="PANTHER" id="PTHR19229">
    <property type="entry name" value="ATP-BINDING CASSETTE TRANSPORTER SUBFAMILY A ABCA"/>
    <property type="match status" value="1"/>
</dbReference>
<feature type="transmembrane region" description="Helical" evidence="12">
    <location>
        <begin position="58"/>
        <end position="77"/>
    </location>
</feature>
<dbReference type="Pfam" id="PF00005">
    <property type="entry name" value="ABC_tran"/>
    <property type="match status" value="2"/>
</dbReference>
<keyword evidence="8" id="KW-0445">Lipid transport</keyword>
<evidence type="ECO:0000256" key="4">
    <source>
        <dbReference type="ARBA" id="ARBA00022737"/>
    </source>
</evidence>
<keyword evidence="10" id="KW-0325">Glycoprotein</keyword>
<dbReference type="GO" id="GO:0016887">
    <property type="term" value="F:ATP hydrolysis activity"/>
    <property type="evidence" value="ECO:0007669"/>
    <property type="project" value="InterPro"/>
</dbReference>
<dbReference type="PANTHER" id="PTHR19229:SF250">
    <property type="entry name" value="ABC TRANSPORTER DOMAIN-CONTAINING PROTEIN-RELATED"/>
    <property type="match status" value="1"/>
</dbReference>
<keyword evidence="6" id="KW-0067">ATP-binding</keyword>
<dbReference type="SMART" id="SM00382">
    <property type="entry name" value="AAA"/>
    <property type="match status" value="2"/>
</dbReference>
<keyword evidence="9 12" id="KW-0472">Membrane</keyword>
<dbReference type="Gene3D" id="3.40.50.300">
    <property type="entry name" value="P-loop containing nucleotide triphosphate hydrolases"/>
    <property type="match status" value="2"/>
</dbReference>
<gene>
    <name evidence="14" type="ORF">CALMAC_LOCUS8174</name>
</gene>
<dbReference type="InterPro" id="IPR003593">
    <property type="entry name" value="AAA+_ATPase"/>
</dbReference>
<dbReference type="InterPro" id="IPR013525">
    <property type="entry name" value="ABC2_TM"/>
</dbReference>
<evidence type="ECO:0000256" key="8">
    <source>
        <dbReference type="ARBA" id="ARBA00023055"/>
    </source>
</evidence>
<evidence type="ECO:0000256" key="10">
    <source>
        <dbReference type="ARBA" id="ARBA00023180"/>
    </source>
</evidence>
<comment type="catalytic activity">
    <reaction evidence="11">
        <text>cholesterol(in) + ATP + H2O = cholesterol(out) + ADP + phosphate + H(+)</text>
        <dbReference type="Rhea" id="RHEA:39051"/>
        <dbReference type="ChEBI" id="CHEBI:15377"/>
        <dbReference type="ChEBI" id="CHEBI:15378"/>
        <dbReference type="ChEBI" id="CHEBI:16113"/>
        <dbReference type="ChEBI" id="CHEBI:30616"/>
        <dbReference type="ChEBI" id="CHEBI:43474"/>
        <dbReference type="ChEBI" id="CHEBI:456216"/>
    </reaction>
    <physiologicalReaction direction="left-to-right" evidence="11">
        <dbReference type="Rhea" id="RHEA:39052"/>
    </physiologicalReaction>
</comment>
<dbReference type="GO" id="GO:0005524">
    <property type="term" value="F:ATP binding"/>
    <property type="evidence" value="ECO:0007669"/>
    <property type="project" value="UniProtKB-KW"/>
</dbReference>
<feature type="transmembrane region" description="Helical" evidence="12">
    <location>
        <begin position="317"/>
        <end position="335"/>
    </location>
</feature>
<accession>A0A653CD94</accession>
<name>A0A653CD94_CALMS</name>
<keyword evidence="2" id="KW-0813">Transport</keyword>
<proteinExistence type="predicted"/>
<sequence length="1726" mass="196240">MRRYSEIRYTYGTQNDLTPGEEEMRYSFSTNTENMGETTNKLFLLNWKNWTLQARRPFQTILDILFPVLISLLLLYLRSKVDPELRETQHYEAFCTTPIIIGSLPFLCPQSSQKISDDPISMILSLTGGNGTPFRELSLLYSPKNPEIAKMMGVFKLGFNDVIAVNNSEEMASAFKLNAKKTFAGIQFDESYSSITDLKQIKNFKATIRFPGELRFPNGMDNDWQTEFIYPPLQKPGPRDPDSSTGAYPSYHKEGFLLMQHVLAISFMMFRDGIVTDGLKLSDYTDILGWMKSTEMPLILMQRFPYSEWYDDLLMDVLKLVMGVFMILSFLYPCINTVKMITIEKEKQLKESMKIMGLPNWLHWTSWFIKYFIYMFIAISLMLVILKIPWFSKYSVFTYSDSSVLLIFLIFYITSTITFSFIFCTLFSKANRATMVAGVAWTLTIIPYAVYLQMDNTGLATKIFMSFCSNSAMSFAFEIIFTYEGIGEGVQWSNIFQPMSPDDGNRLGFMIMMLILDTVIYMLIALYIEAVFPGEYGVPMPWNFPFTMSYWRGNPSIGTEVKDYLVPNDNEYFEKEPKDLVAGVQIRNLRKVFGSKAAVQHLSMNMYENQITVLLGHNGAGKTTTLSMLTGMITPTSGTAIINGYDIRRDMYSVRKSMGICPQHDVIFEDLTVAEHLYFYSRLKGLSKKQAAEEIDKYIEMMELTDKRNAKASTLSGGMKRKLSVCVALCGNSKVIMLDEPTSGMDPSARRALWDLLLTQKKGRTILLTTHFMDEADVLGDRIAIMADGELKCCGSSFFLKKKYGAGYIMTIAKGPNCDVGKVTTLLKTFIPEIEISTNSDSELTYLLPENRVSVFEGMLTQLEGQSSNMGVKSYGISLTTLEDVFMKVGADPTQELNKPQDLSLEDDNLPKPSYTSSMNLIKNQCAAMFLKKYKAIQRSWLLWLVHFCLPPLFVILIMAPSRLIGINDLPAMPLTLSKYEDPIVLVEKGDDLGGYYDNYKELIKWKNYDVEDGRIVDDMIQLTKDSPGTVRKRYIVGASFNHTEVEMQGSSKAFPTLTVWFNNDPYHSPGVALSLALSAVFRKISNCHDCDMQFTNDPFPFSDETQVNKIVKGENKGQQLAVYLTCAFVFTSCFYIMFLIKENTSKSRHLQFVAGVKIYVFWIVNFLCDFATYLVIIVLTLITLVSFQEDGYKTAEDLSRFFVILLYFGWAFFPMIYIATYFFDVPANGFARMSAICYCAGVISFQIIKIMKMEAFKLKYVTDPLHYIMLLIPHYSLASGISESYTTFSYQKLCDVLFEKCALVGLNKHDCLRNMTEKIVDICGNPVGVYYKWDSPGIARNILFSTIGGFALFLILFLIEYDTITRLVERLIFKLKPQYPIENIDEDSDVAEERKRIRDMTVGELTTTYDLAVKDLTKYYKKFLAVNGLCLGVKRYECFGLLGANGAGKTSTFKMMTGDVRMTYGEGWVKGHRLRSEMRQVHRVIGYCPQFDALLDDMTARETIIMYALIKGFQSIDASYLAENLSQSLDFRAHIDKQVKQMSGGNKRKLSTAIALIGDPSILFFDEPTSGMDPATKHFFRGMVCKIRDKGKCIVLTSHGLEECEALCTRLAIMVNGNFKCLGSVQHLKNKFAKGCSFSIKIKKDASEDSTRKIEKYIEENLPTAQLRESHEDLLTYSISNSDVPWSKMFGVLEAGRRNINEIEDYSLGQGSLEQVFLSFTKKQN</sequence>
<dbReference type="GO" id="GO:0012505">
    <property type="term" value="C:endomembrane system"/>
    <property type="evidence" value="ECO:0007669"/>
    <property type="project" value="UniProtKB-SubCell"/>
</dbReference>
<dbReference type="GO" id="GO:0005737">
    <property type="term" value="C:cytoplasm"/>
    <property type="evidence" value="ECO:0007669"/>
    <property type="project" value="UniProtKB-ARBA"/>
</dbReference>
<evidence type="ECO:0000256" key="7">
    <source>
        <dbReference type="ARBA" id="ARBA00022989"/>
    </source>
</evidence>
<evidence type="ECO:0000256" key="2">
    <source>
        <dbReference type="ARBA" id="ARBA00022448"/>
    </source>
</evidence>
<dbReference type="InterPro" id="IPR017871">
    <property type="entry name" value="ABC_transporter-like_CS"/>
</dbReference>
<dbReference type="Proteomes" id="UP000410492">
    <property type="component" value="Unassembled WGS sequence"/>
</dbReference>
<feature type="transmembrane region" description="Helical" evidence="12">
    <location>
        <begin position="404"/>
        <end position="426"/>
    </location>
</feature>
<organism evidence="14 15">
    <name type="scientific">Callosobruchus maculatus</name>
    <name type="common">Southern cowpea weevil</name>
    <name type="synonym">Pulse bruchid</name>
    <dbReference type="NCBI Taxonomy" id="64391"/>
    <lineage>
        <taxon>Eukaryota</taxon>
        <taxon>Metazoa</taxon>
        <taxon>Ecdysozoa</taxon>
        <taxon>Arthropoda</taxon>
        <taxon>Hexapoda</taxon>
        <taxon>Insecta</taxon>
        <taxon>Pterygota</taxon>
        <taxon>Neoptera</taxon>
        <taxon>Endopterygota</taxon>
        <taxon>Coleoptera</taxon>
        <taxon>Polyphaga</taxon>
        <taxon>Cucujiformia</taxon>
        <taxon>Chrysomeloidea</taxon>
        <taxon>Chrysomelidae</taxon>
        <taxon>Bruchinae</taxon>
        <taxon>Bruchini</taxon>
        <taxon>Callosobruchus</taxon>
    </lineage>
</organism>
<evidence type="ECO:0000256" key="11">
    <source>
        <dbReference type="ARBA" id="ARBA00050894"/>
    </source>
</evidence>
<dbReference type="Pfam" id="PF12698">
    <property type="entry name" value="ABC2_membrane_3"/>
    <property type="match status" value="2"/>
</dbReference>
<dbReference type="OrthoDB" id="6512918at2759"/>
<keyword evidence="3 12" id="KW-0812">Transmembrane</keyword>
<evidence type="ECO:0000256" key="5">
    <source>
        <dbReference type="ARBA" id="ARBA00022741"/>
    </source>
</evidence>
<dbReference type="FunFam" id="3.40.50.300:FF:000465">
    <property type="entry name" value="ATP-binding cassette, sub-family A (ABC1), member 3"/>
    <property type="match status" value="1"/>
</dbReference>
<evidence type="ECO:0000313" key="15">
    <source>
        <dbReference type="Proteomes" id="UP000410492"/>
    </source>
</evidence>
<dbReference type="CDD" id="cd03263">
    <property type="entry name" value="ABC_subfamily_A"/>
    <property type="match status" value="2"/>
</dbReference>
<keyword evidence="5" id="KW-0547">Nucleotide-binding</keyword>
<dbReference type="EMBL" id="CAACVG010007521">
    <property type="protein sequence ID" value="VEN45885.1"/>
    <property type="molecule type" value="Genomic_DNA"/>
</dbReference>
<feature type="transmembrane region" description="Helical" evidence="12">
    <location>
        <begin position="507"/>
        <end position="528"/>
    </location>
</feature>
<comment type="subcellular location">
    <subcellularLocation>
        <location evidence="1">Endomembrane system</location>
        <topology evidence="1">Multi-pass membrane protein</topology>
    </subcellularLocation>
</comment>
<dbReference type="InterPro" id="IPR026082">
    <property type="entry name" value="ABCA"/>
</dbReference>
<keyword evidence="4" id="KW-0677">Repeat</keyword>
<feature type="transmembrane region" description="Helical" evidence="12">
    <location>
        <begin position="941"/>
        <end position="960"/>
    </location>
</feature>
<dbReference type="Pfam" id="PF23321">
    <property type="entry name" value="R1_ABCA1"/>
    <property type="match status" value="1"/>
</dbReference>
<evidence type="ECO:0000256" key="6">
    <source>
        <dbReference type="ARBA" id="ARBA00022840"/>
    </source>
</evidence>
<evidence type="ECO:0000256" key="12">
    <source>
        <dbReference type="SAM" id="Phobius"/>
    </source>
</evidence>
<evidence type="ECO:0000256" key="1">
    <source>
        <dbReference type="ARBA" id="ARBA00004127"/>
    </source>
</evidence>
<feature type="transmembrane region" description="Helical" evidence="12">
    <location>
        <begin position="1161"/>
        <end position="1188"/>
    </location>
</feature>
<dbReference type="InterPro" id="IPR027417">
    <property type="entry name" value="P-loop_NTPase"/>
</dbReference>
<evidence type="ECO:0000256" key="9">
    <source>
        <dbReference type="ARBA" id="ARBA00023136"/>
    </source>
</evidence>
<dbReference type="PROSITE" id="PS50893">
    <property type="entry name" value="ABC_TRANSPORTER_2"/>
    <property type="match status" value="2"/>
</dbReference>
<protein>
    <recommendedName>
        <fullName evidence="13">ABC transporter domain-containing protein</fullName>
    </recommendedName>
</protein>
<feature type="domain" description="ABC transporter" evidence="13">
    <location>
        <begin position="1412"/>
        <end position="1642"/>
    </location>
</feature>